<dbReference type="OrthoDB" id="7410293at2"/>
<evidence type="ECO:0000313" key="2">
    <source>
        <dbReference type="Proteomes" id="UP000320547"/>
    </source>
</evidence>
<dbReference type="Proteomes" id="UP000320547">
    <property type="component" value="Unassembled WGS sequence"/>
</dbReference>
<proteinExistence type="predicted"/>
<dbReference type="AlphaFoldDB" id="A0A562US04"/>
<reference evidence="1 2" key="1">
    <citation type="submission" date="2019-07" db="EMBL/GenBank/DDBJ databases">
        <title>Genomic Encyclopedia of Archaeal and Bacterial Type Strains, Phase II (KMG-II): from individual species to whole genera.</title>
        <authorList>
            <person name="Goeker M."/>
        </authorList>
    </citation>
    <scope>NUCLEOTIDE SEQUENCE [LARGE SCALE GENOMIC DNA]</scope>
    <source>
        <strain evidence="1 2">ATCC BAA-2084</strain>
    </source>
</reference>
<dbReference type="RefSeq" id="WP_083984666.1">
    <property type="nucleotide sequence ID" value="NZ_CP015963.1"/>
</dbReference>
<dbReference type="STRING" id="476157.GCA_001663155_00736"/>
<name>A0A562US04_9SPHN</name>
<gene>
    <name evidence="1" type="ORF">JN10_0003</name>
</gene>
<dbReference type="EMBL" id="VLLK01000001">
    <property type="protein sequence ID" value="TWJ08394.1"/>
    <property type="molecule type" value="Genomic_DNA"/>
</dbReference>
<keyword evidence="2" id="KW-1185">Reference proteome</keyword>
<organism evidence="1 2">
    <name type="scientific">Altererythrobacter ishigakiensis</name>
    <dbReference type="NCBI Taxonomy" id="476157"/>
    <lineage>
        <taxon>Bacteria</taxon>
        <taxon>Pseudomonadati</taxon>
        <taxon>Pseudomonadota</taxon>
        <taxon>Alphaproteobacteria</taxon>
        <taxon>Sphingomonadales</taxon>
        <taxon>Erythrobacteraceae</taxon>
        <taxon>Altererythrobacter</taxon>
    </lineage>
</organism>
<protein>
    <submittedName>
        <fullName evidence="1">Uncharacterized protein</fullName>
    </submittedName>
</protein>
<evidence type="ECO:0000313" key="1">
    <source>
        <dbReference type="EMBL" id="TWJ08394.1"/>
    </source>
</evidence>
<sequence>MKGSQSKQTDEAADWVTQLQKPTKISELSPLAQRLIFSLRLIAVYRKAGKDPFAELASRLGSLVVAAKSLQLVEALAYAWPDPVQVRRCCCQLVSHDELTIARALQAVANRERANFDRQLVGLLPHEAQIDIWTAANELVAAEFA</sequence>
<accession>A0A562US04</accession>
<comment type="caution">
    <text evidence="1">The sequence shown here is derived from an EMBL/GenBank/DDBJ whole genome shotgun (WGS) entry which is preliminary data.</text>
</comment>